<dbReference type="PANTHER" id="PTHR30177:SF4">
    <property type="entry name" value="OSMOPROTECTANT IMPORT PERMEASE PROTEIN OSMW"/>
    <property type="match status" value="1"/>
</dbReference>
<dbReference type="GO" id="GO:0031460">
    <property type="term" value="P:glycine betaine transport"/>
    <property type="evidence" value="ECO:0007669"/>
    <property type="project" value="TreeGrafter"/>
</dbReference>
<keyword evidence="3 6" id="KW-0812">Transmembrane</keyword>
<gene>
    <name evidence="8" type="ORF">EH165_11115</name>
</gene>
<dbReference type="PROSITE" id="PS50928">
    <property type="entry name" value="ABC_TM1"/>
    <property type="match status" value="1"/>
</dbReference>
<dbReference type="AlphaFoldDB" id="A0A3G8ZZ35"/>
<evidence type="ECO:0000256" key="5">
    <source>
        <dbReference type="ARBA" id="ARBA00023136"/>
    </source>
</evidence>
<name>A0A3G8ZZ35_9ACTN</name>
<dbReference type="InterPro" id="IPR051204">
    <property type="entry name" value="ABC_transp_perm/SBD"/>
</dbReference>
<evidence type="ECO:0000256" key="1">
    <source>
        <dbReference type="ARBA" id="ARBA00004141"/>
    </source>
</evidence>
<dbReference type="GO" id="GO:0055085">
    <property type="term" value="P:transmembrane transport"/>
    <property type="evidence" value="ECO:0007669"/>
    <property type="project" value="InterPro"/>
</dbReference>
<dbReference type="OrthoDB" id="3233284at2"/>
<feature type="transmembrane region" description="Helical" evidence="6">
    <location>
        <begin position="57"/>
        <end position="79"/>
    </location>
</feature>
<dbReference type="Pfam" id="PF00528">
    <property type="entry name" value="BPD_transp_1"/>
    <property type="match status" value="1"/>
</dbReference>
<dbReference type="EMBL" id="CP034170">
    <property type="protein sequence ID" value="AZI59574.1"/>
    <property type="molecule type" value="Genomic_DNA"/>
</dbReference>
<evidence type="ECO:0000313" key="8">
    <source>
        <dbReference type="EMBL" id="AZI59574.1"/>
    </source>
</evidence>
<feature type="transmembrane region" description="Helical" evidence="6">
    <location>
        <begin position="190"/>
        <end position="211"/>
    </location>
</feature>
<reference evidence="8 9" key="2">
    <citation type="submission" date="2018-12" db="EMBL/GenBank/DDBJ databases">
        <title>Nakamurella antarcticus sp. nov., isolated from Antarctica South Shetland Islands soil.</title>
        <authorList>
            <person name="Peng F."/>
        </authorList>
    </citation>
    <scope>NUCLEOTIDE SEQUENCE [LARGE SCALE GENOMIC DNA]</scope>
    <source>
        <strain evidence="8 9">S14-144</strain>
    </source>
</reference>
<evidence type="ECO:0000313" key="9">
    <source>
        <dbReference type="Proteomes" id="UP000268084"/>
    </source>
</evidence>
<dbReference type="KEGG" id="nak:EH165_11115"/>
<dbReference type="PANTHER" id="PTHR30177">
    <property type="entry name" value="GLYCINE BETAINE/L-PROLINE TRANSPORT SYSTEM PERMEASE PROTEIN PROW"/>
    <property type="match status" value="1"/>
</dbReference>
<dbReference type="InterPro" id="IPR000515">
    <property type="entry name" value="MetI-like"/>
</dbReference>
<evidence type="ECO:0000259" key="7">
    <source>
        <dbReference type="PROSITE" id="PS50928"/>
    </source>
</evidence>
<feature type="transmembrane region" description="Helical" evidence="6">
    <location>
        <begin position="142"/>
        <end position="170"/>
    </location>
</feature>
<dbReference type="InterPro" id="IPR035906">
    <property type="entry name" value="MetI-like_sf"/>
</dbReference>
<protein>
    <submittedName>
        <fullName evidence="8">ABC transporter permease</fullName>
    </submittedName>
</protein>
<evidence type="ECO:0000256" key="4">
    <source>
        <dbReference type="ARBA" id="ARBA00022989"/>
    </source>
</evidence>
<feature type="transmembrane region" description="Helical" evidence="6">
    <location>
        <begin position="99"/>
        <end position="121"/>
    </location>
</feature>
<keyword evidence="2 6" id="KW-0813">Transport</keyword>
<evidence type="ECO:0000256" key="2">
    <source>
        <dbReference type="ARBA" id="ARBA00022448"/>
    </source>
</evidence>
<accession>A0A3G8ZZ35</accession>
<keyword evidence="5 6" id="KW-0472">Membrane</keyword>
<dbReference type="GO" id="GO:0005886">
    <property type="term" value="C:plasma membrane"/>
    <property type="evidence" value="ECO:0007669"/>
    <property type="project" value="UniProtKB-SubCell"/>
</dbReference>
<comment type="subcellular location">
    <subcellularLocation>
        <location evidence="6">Cell membrane</location>
        <topology evidence="6">Multi-pass membrane protein</topology>
    </subcellularLocation>
    <subcellularLocation>
        <location evidence="1">Membrane</location>
        <topology evidence="1">Multi-pass membrane protein</topology>
    </subcellularLocation>
</comment>
<proteinExistence type="inferred from homology"/>
<evidence type="ECO:0000256" key="6">
    <source>
        <dbReference type="RuleBase" id="RU363032"/>
    </source>
</evidence>
<organism evidence="8 9">
    <name type="scientific">Nakamurella antarctica</name>
    <dbReference type="NCBI Taxonomy" id="1902245"/>
    <lineage>
        <taxon>Bacteria</taxon>
        <taxon>Bacillati</taxon>
        <taxon>Actinomycetota</taxon>
        <taxon>Actinomycetes</taxon>
        <taxon>Nakamurellales</taxon>
        <taxon>Nakamurellaceae</taxon>
        <taxon>Nakamurella</taxon>
    </lineage>
</organism>
<dbReference type="Proteomes" id="UP000268084">
    <property type="component" value="Chromosome"/>
</dbReference>
<comment type="similarity">
    <text evidence="6">Belongs to the binding-protein-dependent transport system permease family.</text>
</comment>
<reference evidence="8 9" key="1">
    <citation type="submission" date="2018-11" db="EMBL/GenBank/DDBJ databases">
        <authorList>
            <person name="Da X."/>
        </authorList>
    </citation>
    <scope>NUCLEOTIDE SEQUENCE [LARGE SCALE GENOMIC DNA]</scope>
    <source>
        <strain evidence="8 9">S14-144</strain>
    </source>
</reference>
<dbReference type="CDD" id="cd06261">
    <property type="entry name" value="TM_PBP2"/>
    <property type="match status" value="1"/>
</dbReference>
<dbReference type="Gene3D" id="1.10.3720.10">
    <property type="entry name" value="MetI-like"/>
    <property type="match status" value="1"/>
</dbReference>
<feature type="transmembrane region" description="Helical" evidence="6">
    <location>
        <begin position="29"/>
        <end position="50"/>
    </location>
</feature>
<sequence>MLLASDNSTPWGYFGNNSDQVLGYFWEHLWLSVLPVVLGLIIAMPIGYLARRVKWTYTPLVTVSGLLYTIPSIALFVLAPQILGTKILSPVNVVIPLTLYTVALMVRVIADGLAAVPEHVLQSASAMGYNRFERLLKVELPIAVPVISAGLRVAVVGNVGMVAVAITIGVQQLGTLFITGFQKQAFGQGPIVLGIILSVVLALFLDSLLVLGTKVLTPWRKAVSAT</sequence>
<keyword evidence="4 6" id="KW-1133">Transmembrane helix</keyword>
<feature type="domain" description="ABC transmembrane type-1" evidence="7">
    <location>
        <begin position="25"/>
        <end position="209"/>
    </location>
</feature>
<evidence type="ECO:0000256" key="3">
    <source>
        <dbReference type="ARBA" id="ARBA00022692"/>
    </source>
</evidence>
<keyword evidence="9" id="KW-1185">Reference proteome</keyword>
<dbReference type="SUPFAM" id="SSF161098">
    <property type="entry name" value="MetI-like"/>
    <property type="match status" value="1"/>
</dbReference>